<dbReference type="InterPro" id="IPR050705">
    <property type="entry name" value="Cytochrome_P450_3A"/>
</dbReference>
<evidence type="ECO:0000256" key="7">
    <source>
        <dbReference type="RuleBase" id="RU000461"/>
    </source>
</evidence>
<reference evidence="9" key="1">
    <citation type="submission" date="2022-11" db="EMBL/GenBank/DDBJ databases">
        <title>Centuries of genome instability and evolution in soft-shell clam transmissible cancer (bioRxiv).</title>
        <authorList>
            <person name="Hart S.F.M."/>
            <person name="Yonemitsu M.A."/>
            <person name="Giersch R.M."/>
            <person name="Beal B.F."/>
            <person name="Arriagada G."/>
            <person name="Davis B.W."/>
            <person name="Ostrander E.A."/>
            <person name="Goff S.P."/>
            <person name="Metzger M.J."/>
        </authorList>
    </citation>
    <scope>NUCLEOTIDE SEQUENCE</scope>
    <source>
        <strain evidence="9">MELC-2E11</strain>
        <tissue evidence="9">Siphon/mantle</tissue>
    </source>
</reference>
<keyword evidence="8" id="KW-1133">Transmembrane helix</keyword>
<evidence type="ECO:0000256" key="4">
    <source>
        <dbReference type="ARBA" id="ARBA00023002"/>
    </source>
</evidence>
<keyword evidence="2 7" id="KW-0349">Heme</keyword>
<proteinExistence type="inferred from homology"/>
<evidence type="ECO:0000256" key="1">
    <source>
        <dbReference type="ARBA" id="ARBA00010617"/>
    </source>
</evidence>
<evidence type="ECO:0000256" key="5">
    <source>
        <dbReference type="ARBA" id="ARBA00023004"/>
    </source>
</evidence>
<dbReference type="Gene3D" id="1.10.630.10">
    <property type="entry name" value="Cytochrome P450"/>
    <property type="match status" value="2"/>
</dbReference>
<keyword evidence="8" id="KW-0812">Transmembrane</keyword>
<name>A0ABY7G6P7_MYAAR</name>
<keyword evidence="3 7" id="KW-0479">Metal-binding</keyword>
<dbReference type="PRINTS" id="PR00463">
    <property type="entry name" value="EP450I"/>
</dbReference>
<dbReference type="Proteomes" id="UP001164746">
    <property type="component" value="Chromosome 16"/>
</dbReference>
<gene>
    <name evidence="9" type="ORF">MAR_003665</name>
</gene>
<dbReference type="InterPro" id="IPR002401">
    <property type="entry name" value="Cyt_P450_E_grp-I"/>
</dbReference>
<dbReference type="PANTHER" id="PTHR24302:SF15">
    <property type="entry name" value="FATTY-ACID PEROXYGENASE"/>
    <property type="match status" value="1"/>
</dbReference>
<comment type="similarity">
    <text evidence="1 7">Belongs to the cytochrome P450 family.</text>
</comment>
<keyword evidence="10" id="KW-1185">Reference proteome</keyword>
<comment type="function">
    <text evidence="6">Cytochromes P450 are a group of heme-thiolate monooxygenases. They oxidize a variety of structurally unrelated compounds, including steroids, fatty acids, and xenobiotics.</text>
</comment>
<dbReference type="SUPFAM" id="SSF48264">
    <property type="entry name" value="Cytochrome P450"/>
    <property type="match status" value="1"/>
</dbReference>
<dbReference type="PROSITE" id="PS00086">
    <property type="entry name" value="CYTOCHROME_P450"/>
    <property type="match status" value="1"/>
</dbReference>
<dbReference type="PRINTS" id="PR00385">
    <property type="entry name" value="P450"/>
</dbReference>
<keyword evidence="8" id="KW-0472">Membrane</keyword>
<keyword evidence="5 7" id="KW-0408">Iron</keyword>
<dbReference type="InterPro" id="IPR017972">
    <property type="entry name" value="Cyt_P450_CS"/>
</dbReference>
<evidence type="ECO:0000256" key="6">
    <source>
        <dbReference type="ARBA" id="ARBA00043906"/>
    </source>
</evidence>
<accession>A0ABY7G6P7</accession>
<evidence type="ECO:0000313" key="9">
    <source>
        <dbReference type="EMBL" id="WAR30097.1"/>
    </source>
</evidence>
<dbReference type="InterPro" id="IPR001128">
    <property type="entry name" value="Cyt_P450"/>
</dbReference>
<dbReference type="InterPro" id="IPR036396">
    <property type="entry name" value="Cyt_P450_sf"/>
</dbReference>
<feature type="transmembrane region" description="Helical" evidence="8">
    <location>
        <begin position="12"/>
        <end position="28"/>
    </location>
</feature>
<dbReference type="EMBL" id="CP111027">
    <property type="protein sequence ID" value="WAR30097.1"/>
    <property type="molecule type" value="Genomic_DNA"/>
</dbReference>
<evidence type="ECO:0000256" key="8">
    <source>
        <dbReference type="SAM" id="Phobius"/>
    </source>
</evidence>
<keyword evidence="4 7" id="KW-0560">Oxidoreductase</keyword>
<evidence type="ECO:0000256" key="2">
    <source>
        <dbReference type="ARBA" id="ARBA00022617"/>
    </source>
</evidence>
<dbReference type="Pfam" id="PF00067">
    <property type="entry name" value="p450"/>
    <property type="match status" value="2"/>
</dbReference>
<dbReference type="PANTHER" id="PTHR24302">
    <property type="entry name" value="CYTOCHROME P450 FAMILY 3"/>
    <property type="match status" value="1"/>
</dbReference>
<sequence length="294" mass="33964">MMSLTLEINPYLLVTSITIILVFIYRFIDNFVSESVARIVLDMDADEIDRHAAIVHRYERLFPSLTPLLKLGDKKFKSSHDDLVALLRVYLPKAINAQNNNKMKDEDHSSLLSYLTSSRVLSRDIDGSLMRRDLETDETIAHVLSFIGEIFTSMTASIQFMVYELARNPECQEELYKEVTSLFPNEEDVTMENLQYMEYFDMFFSETYRKHPIAPGFSKEDRMSRHQYSFLPFGQGPRGCPGQRLATMTMKIAMIYLVRRYTFSTSNKTQIPLKEALRPSLCPADGVHVNVNPR</sequence>
<keyword evidence="7" id="KW-0503">Monooxygenase</keyword>
<organism evidence="9 10">
    <name type="scientific">Mya arenaria</name>
    <name type="common">Soft-shell clam</name>
    <dbReference type="NCBI Taxonomy" id="6604"/>
    <lineage>
        <taxon>Eukaryota</taxon>
        <taxon>Metazoa</taxon>
        <taxon>Spiralia</taxon>
        <taxon>Lophotrochozoa</taxon>
        <taxon>Mollusca</taxon>
        <taxon>Bivalvia</taxon>
        <taxon>Autobranchia</taxon>
        <taxon>Heteroconchia</taxon>
        <taxon>Euheterodonta</taxon>
        <taxon>Imparidentia</taxon>
        <taxon>Neoheterodontei</taxon>
        <taxon>Myida</taxon>
        <taxon>Myoidea</taxon>
        <taxon>Myidae</taxon>
        <taxon>Mya</taxon>
    </lineage>
</organism>
<evidence type="ECO:0000313" key="10">
    <source>
        <dbReference type="Proteomes" id="UP001164746"/>
    </source>
</evidence>
<protein>
    <submittedName>
        <fullName evidence="9">CP3AC-like protein</fullName>
    </submittedName>
</protein>
<evidence type="ECO:0000256" key="3">
    <source>
        <dbReference type="ARBA" id="ARBA00022723"/>
    </source>
</evidence>